<organism evidence="7">
    <name type="scientific">Pongo abelii</name>
    <name type="common">Sumatran orangutan</name>
    <name type="synonym">Pongo pygmaeus abelii</name>
    <dbReference type="NCBI Taxonomy" id="9601"/>
    <lineage>
        <taxon>Eukaryota</taxon>
        <taxon>Metazoa</taxon>
        <taxon>Chordata</taxon>
        <taxon>Craniata</taxon>
        <taxon>Vertebrata</taxon>
        <taxon>Euteleostomi</taxon>
        <taxon>Mammalia</taxon>
        <taxon>Eutheria</taxon>
        <taxon>Euarchontoglires</taxon>
        <taxon>Primates</taxon>
        <taxon>Haplorrhini</taxon>
        <taxon>Catarrhini</taxon>
        <taxon>Hominidae</taxon>
        <taxon>Pongo</taxon>
    </lineage>
</organism>
<dbReference type="GO" id="GO:0004843">
    <property type="term" value="F:cysteine-type deubiquitinase activity"/>
    <property type="evidence" value="ECO:0007669"/>
    <property type="project" value="UniProtKB-EC"/>
</dbReference>
<evidence type="ECO:0000256" key="2">
    <source>
        <dbReference type="ARBA" id="ARBA00012759"/>
    </source>
</evidence>
<feature type="region of interest" description="Disordered" evidence="5">
    <location>
        <begin position="223"/>
        <end position="248"/>
    </location>
</feature>
<feature type="non-terminal residue" evidence="7">
    <location>
        <position position="1"/>
    </location>
</feature>
<feature type="compositionally biased region" description="Polar residues" evidence="5">
    <location>
        <begin position="107"/>
        <end position="127"/>
    </location>
</feature>
<feature type="compositionally biased region" description="Polar residues" evidence="5">
    <location>
        <begin position="227"/>
        <end position="248"/>
    </location>
</feature>
<evidence type="ECO:0000256" key="1">
    <source>
        <dbReference type="ARBA" id="ARBA00000707"/>
    </source>
</evidence>
<evidence type="ECO:0000256" key="4">
    <source>
        <dbReference type="ARBA" id="ARBA00022843"/>
    </source>
</evidence>
<dbReference type="InterPro" id="IPR050185">
    <property type="entry name" value="Ub_carboxyl-term_hydrolase"/>
</dbReference>
<dbReference type="PROSITE" id="PS50235">
    <property type="entry name" value="USP_3"/>
    <property type="match status" value="1"/>
</dbReference>
<dbReference type="Pfam" id="PF00443">
    <property type="entry name" value="UCH"/>
    <property type="match status" value="1"/>
</dbReference>
<evidence type="ECO:0000256" key="3">
    <source>
        <dbReference type="ARBA" id="ARBA00022801"/>
    </source>
</evidence>
<comment type="caution">
    <text evidence="7">The sequence shown here is derived from an EMBL/GenBank/DDBJ whole genome shotgun (WGS) entry which is preliminary data.</text>
</comment>
<protein>
    <recommendedName>
        <fullName evidence="2">ubiquitinyl hydrolase 1</fullName>
        <ecNumber evidence="2">3.4.19.12</ecNumber>
    </recommendedName>
</protein>
<dbReference type="PANTHER" id="PTHR21646">
    <property type="entry name" value="UBIQUITIN CARBOXYL-TERMINAL HYDROLASE"/>
    <property type="match status" value="1"/>
</dbReference>
<reference evidence="7" key="1">
    <citation type="submission" date="2017-12" db="EMBL/GenBank/DDBJ databases">
        <title>High-resolution comparative analysis of great ape genomes.</title>
        <authorList>
            <person name="Pollen A."/>
            <person name="Hastie A."/>
            <person name="Hormozdiari F."/>
            <person name="Dougherty M."/>
            <person name="Liu R."/>
            <person name="Chaisson M."/>
            <person name="Hoppe E."/>
            <person name="Hill C."/>
            <person name="Pang A."/>
            <person name="Hillier L."/>
            <person name="Baker C."/>
            <person name="Armstrong J."/>
            <person name="Shendure J."/>
            <person name="Paten B."/>
            <person name="Wilson R."/>
            <person name="Chao H."/>
            <person name="Schneider V."/>
            <person name="Ventura M."/>
            <person name="Kronenberg Z."/>
            <person name="Murali S."/>
            <person name="Gordon D."/>
            <person name="Cantsilieris S."/>
            <person name="Munson K."/>
            <person name="Nelson B."/>
            <person name="Raja A."/>
            <person name="Underwood J."/>
            <person name="Diekhans M."/>
            <person name="Fiddes I."/>
            <person name="Haussler D."/>
            <person name="Eichler E."/>
        </authorList>
    </citation>
    <scope>NUCLEOTIDE SEQUENCE [LARGE SCALE GENOMIC DNA]</scope>
    <source>
        <strain evidence="7">Susie</strain>
    </source>
</reference>
<dbReference type="AlphaFoldDB" id="A0A2J8XQV7"/>
<feature type="compositionally biased region" description="Low complexity" evidence="5">
    <location>
        <begin position="146"/>
        <end position="159"/>
    </location>
</feature>
<keyword evidence="4" id="KW-0832">Ubl conjugation</keyword>
<name>A0A2J8XQV7_PONAB</name>
<dbReference type="PANTHER" id="PTHR21646:SF44">
    <property type="entry name" value="UBIQUITIN CARBOXYL-TERMINAL HYDROLASE 31"/>
    <property type="match status" value="1"/>
</dbReference>
<dbReference type="SUPFAM" id="SSF54001">
    <property type="entry name" value="Cysteine proteinases"/>
    <property type="match status" value="1"/>
</dbReference>
<dbReference type="Gene3D" id="3.90.70.10">
    <property type="entry name" value="Cysteine proteinases"/>
    <property type="match status" value="1"/>
</dbReference>
<keyword evidence="3" id="KW-0378">Hydrolase</keyword>
<evidence type="ECO:0000313" key="7">
    <source>
        <dbReference type="EMBL" id="PNJ84403.1"/>
    </source>
</evidence>
<comment type="catalytic activity">
    <reaction evidence="1">
        <text>Thiol-dependent hydrolysis of ester, thioester, amide, peptide and isopeptide bonds formed by the C-terminal Gly of ubiquitin (a 76-residue protein attached to proteins as an intracellular targeting signal).</text>
        <dbReference type="EC" id="3.4.19.12"/>
    </reaction>
</comment>
<dbReference type="InterPro" id="IPR038765">
    <property type="entry name" value="Papain-like_cys_pep_sf"/>
</dbReference>
<accession>A0A2J8XQV7</accession>
<proteinExistence type="predicted"/>
<evidence type="ECO:0000259" key="6">
    <source>
        <dbReference type="PROSITE" id="PS50235"/>
    </source>
</evidence>
<dbReference type="EMBL" id="NDHI03003362">
    <property type="protein sequence ID" value="PNJ84403.1"/>
    <property type="molecule type" value="Genomic_DNA"/>
</dbReference>
<dbReference type="InterPro" id="IPR028889">
    <property type="entry name" value="USP"/>
</dbReference>
<dbReference type="EC" id="3.4.19.12" evidence="2"/>
<dbReference type="GO" id="GO:0016579">
    <property type="term" value="P:protein deubiquitination"/>
    <property type="evidence" value="ECO:0007669"/>
    <property type="project" value="InterPro"/>
</dbReference>
<evidence type="ECO:0000256" key="5">
    <source>
        <dbReference type="SAM" id="MobiDB-lite"/>
    </source>
</evidence>
<feature type="domain" description="USP" evidence="6">
    <location>
        <begin position="1"/>
        <end position="73"/>
    </location>
</feature>
<dbReference type="InterPro" id="IPR001394">
    <property type="entry name" value="Peptidase_C19_UCH"/>
</dbReference>
<gene>
    <name evidence="7" type="ORF">CR201_G0055862</name>
</gene>
<feature type="region of interest" description="Disordered" evidence="5">
    <location>
        <begin position="104"/>
        <end position="165"/>
    </location>
</feature>
<sequence>IWQEGDRRMKLQNMVKFPLDWPGHDTSCGGHYTAYCKNSVDGLWYCFDDSDVQQLSEDEVCTQTAYILFYQRQTAIPSWSANSSVAGSTSSSLCEHWVSRLPGSKPASVTSAASTRHTSLASLSESVEMTGERSEDDGGFSTRPFVRSVQRQSLSSRSSATSPLAVNENCMRPSWSLSAKLQMRSNSPSRFSGDSPIHSSASTLEKIGEAADDKTLEFPHLRVAGSLQRNPQKSYRMQASARPSQKPQ</sequence>